<dbReference type="Proteomes" id="UP001202328">
    <property type="component" value="Unassembled WGS sequence"/>
</dbReference>
<keyword evidence="3" id="KW-1185">Reference proteome</keyword>
<feature type="chain" id="PRO_5041932322" evidence="1">
    <location>
        <begin position="22"/>
        <end position="103"/>
    </location>
</feature>
<evidence type="ECO:0000313" key="2">
    <source>
        <dbReference type="EMBL" id="KAI3931000.1"/>
    </source>
</evidence>
<name>A0AAD4T1G7_9MAGN</name>
<dbReference type="AlphaFoldDB" id="A0AAD4T1G7"/>
<feature type="signal peptide" evidence="1">
    <location>
        <begin position="1"/>
        <end position="21"/>
    </location>
</feature>
<comment type="caution">
    <text evidence="2">The sequence shown here is derived from an EMBL/GenBank/DDBJ whole genome shotgun (WGS) entry which is preliminary data.</text>
</comment>
<protein>
    <submittedName>
        <fullName evidence="2">Uncharacterized protein</fullName>
    </submittedName>
</protein>
<dbReference type="EMBL" id="JAJJMB010007312">
    <property type="protein sequence ID" value="KAI3931000.1"/>
    <property type="molecule type" value="Genomic_DNA"/>
</dbReference>
<organism evidence="2 3">
    <name type="scientific">Papaver atlanticum</name>
    <dbReference type="NCBI Taxonomy" id="357466"/>
    <lineage>
        <taxon>Eukaryota</taxon>
        <taxon>Viridiplantae</taxon>
        <taxon>Streptophyta</taxon>
        <taxon>Embryophyta</taxon>
        <taxon>Tracheophyta</taxon>
        <taxon>Spermatophyta</taxon>
        <taxon>Magnoliopsida</taxon>
        <taxon>Ranunculales</taxon>
        <taxon>Papaveraceae</taxon>
        <taxon>Papaveroideae</taxon>
        <taxon>Papaver</taxon>
    </lineage>
</organism>
<keyword evidence="1" id="KW-0732">Signal</keyword>
<proteinExistence type="predicted"/>
<evidence type="ECO:0000313" key="3">
    <source>
        <dbReference type="Proteomes" id="UP001202328"/>
    </source>
</evidence>
<evidence type="ECO:0000256" key="1">
    <source>
        <dbReference type="SAM" id="SignalP"/>
    </source>
</evidence>
<sequence>MSVFFFHLNLSHFLSSPQVLSILFPASTQLQQSNFRKMGRSASLTDIRRQEKWEGFSSPYHLTSANQEGRPRVKLRDISRQATQVSCPKNITTLATHIDDPIL</sequence>
<gene>
    <name evidence="2" type="ORF">MKW98_030239</name>
</gene>
<reference evidence="2" key="1">
    <citation type="submission" date="2022-04" db="EMBL/GenBank/DDBJ databases">
        <title>A functionally conserved STORR gene fusion in Papaver species that diverged 16.8 million years ago.</title>
        <authorList>
            <person name="Catania T."/>
        </authorList>
    </citation>
    <scope>NUCLEOTIDE SEQUENCE</scope>
    <source>
        <strain evidence="2">S-188037</strain>
    </source>
</reference>
<accession>A0AAD4T1G7</accession>